<accession>A0A917NB92</accession>
<feature type="transmembrane region" description="Helical" evidence="1">
    <location>
        <begin position="12"/>
        <end position="34"/>
    </location>
</feature>
<evidence type="ECO:0000256" key="1">
    <source>
        <dbReference type="SAM" id="Phobius"/>
    </source>
</evidence>
<evidence type="ECO:0000313" key="3">
    <source>
        <dbReference type="Proteomes" id="UP000630149"/>
    </source>
</evidence>
<name>A0A917NB92_9GAMM</name>
<protein>
    <recommendedName>
        <fullName evidence="4">Type II secretion system protein</fullName>
    </recommendedName>
</protein>
<dbReference type="OrthoDB" id="5654244at2"/>
<evidence type="ECO:0000313" key="2">
    <source>
        <dbReference type="EMBL" id="GGI85149.1"/>
    </source>
</evidence>
<gene>
    <name evidence="2" type="ORF">GCM10007966_12190</name>
</gene>
<keyword evidence="1" id="KW-0472">Membrane</keyword>
<reference evidence="2" key="2">
    <citation type="submission" date="2020-09" db="EMBL/GenBank/DDBJ databases">
        <authorList>
            <person name="Sun Q."/>
            <person name="Ohkuma M."/>
        </authorList>
    </citation>
    <scope>NUCLEOTIDE SEQUENCE</scope>
    <source>
        <strain evidence="2">JCM 13919</strain>
    </source>
</reference>
<comment type="caution">
    <text evidence="2">The sequence shown here is derived from an EMBL/GenBank/DDBJ whole genome shotgun (WGS) entry which is preliminary data.</text>
</comment>
<dbReference type="RefSeq" id="WP_131776630.1">
    <property type="nucleotide sequence ID" value="NZ_BMOB01000004.1"/>
</dbReference>
<dbReference type="EMBL" id="BMOB01000004">
    <property type="protein sequence ID" value="GGI85149.1"/>
    <property type="molecule type" value="Genomic_DNA"/>
</dbReference>
<dbReference type="AlphaFoldDB" id="A0A917NB92"/>
<sequence>MKLSSGFTLIEIILYIVVLSIVGSGLLIAFNAALMAGENPGKNLAASQLAKARMDIILQQRLVNGFNSISDPCAAGSSPAACAPLATFATNNNLIVTSSIPPASGGIRTATVTVSGAGNATLTMRFVQ</sequence>
<keyword evidence="1" id="KW-0812">Transmembrane</keyword>
<reference evidence="2" key="1">
    <citation type="journal article" date="2014" name="Int. J. Syst. Evol. Microbiol.">
        <title>Complete genome sequence of Corynebacterium casei LMG S-19264T (=DSM 44701T), isolated from a smear-ripened cheese.</title>
        <authorList>
            <consortium name="US DOE Joint Genome Institute (JGI-PGF)"/>
            <person name="Walter F."/>
            <person name="Albersmeier A."/>
            <person name="Kalinowski J."/>
            <person name="Ruckert C."/>
        </authorList>
    </citation>
    <scope>NUCLEOTIDE SEQUENCE</scope>
    <source>
        <strain evidence="2">JCM 13919</strain>
    </source>
</reference>
<evidence type="ECO:0008006" key="4">
    <source>
        <dbReference type="Google" id="ProtNLM"/>
    </source>
</evidence>
<keyword evidence="3" id="KW-1185">Reference proteome</keyword>
<keyword evidence="1" id="KW-1133">Transmembrane helix</keyword>
<dbReference type="InterPro" id="IPR012902">
    <property type="entry name" value="N_methyl_site"/>
</dbReference>
<proteinExistence type="predicted"/>
<dbReference type="Proteomes" id="UP000630149">
    <property type="component" value="Unassembled WGS sequence"/>
</dbReference>
<organism evidence="2 3">
    <name type="scientific">Legionella impletisoli</name>
    <dbReference type="NCBI Taxonomy" id="343510"/>
    <lineage>
        <taxon>Bacteria</taxon>
        <taxon>Pseudomonadati</taxon>
        <taxon>Pseudomonadota</taxon>
        <taxon>Gammaproteobacteria</taxon>
        <taxon>Legionellales</taxon>
        <taxon>Legionellaceae</taxon>
        <taxon>Legionella</taxon>
    </lineage>
</organism>
<dbReference type="Pfam" id="PF07963">
    <property type="entry name" value="N_methyl"/>
    <property type="match status" value="1"/>
</dbReference>